<keyword evidence="3" id="KW-0862">Zinc</keyword>
<evidence type="ECO:0000256" key="2">
    <source>
        <dbReference type="ARBA" id="ARBA00022771"/>
    </source>
</evidence>
<dbReference type="SMART" id="SM00184">
    <property type="entry name" value="RING"/>
    <property type="match status" value="1"/>
</dbReference>
<dbReference type="InterPro" id="IPR013083">
    <property type="entry name" value="Znf_RING/FYVE/PHD"/>
</dbReference>
<evidence type="ECO:0000313" key="6">
    <source>
        <dbReference type="EMBL" id="KAF2209950.1"/>
    </source>
</evidence>
<dbReference type="InterPro" id="IPR017907">
    <property type="entry name" value="Znf_RING_CS"/>
</dbReference>
<dbReference type="SUPFAM" id="SSF57850">
    <property type="entry name" value="RING/U-box"/>
    <property type="match status" value="1"/>
</dbReference>
<dbReference type="Proteomes" id="UP000799539">
    <property type="component" value="Unassembled WGS sequence"/>
</dbReference>
<keyword evidence="1" id="KW-0479">Metal-binding</keyword>
<keyword evidence="7" id="KW-1185">Reference proteome</keyword>
<dbReference type="PROSITE" id="PS50089">
    <property type="entry name" value="ZF_RING_2"/>
    <property type="match status" value="1"/>
</dbReference>
<proteinExistence type="predicted"/>
<dbReference type="OrthoDB" id="8062037at2759"/>
<dbReference type="PANTHER" id="PTHR47094:SF1">
    <property type="entry name" value="RING-TYPE E3 UBIQUITIN TRANSFERASE"/>
    <property type="match status" value="1"/>
</dbReference>
<dbReference type="GO" id="GO:0008270">
    <property type="term" value="F:zinc ion binding"/>
    <property type="evidence" value="ECO:0007669"/>
    <property type="project" value="UniProtKB-KW"/>
</dbReference>
<dbReference type="EMBL" id="ML992684">
    <property type="protein sequence ID" value="KAF2209950.1"/>
    <property type="molecule type" value="Genomic_DNA"/>
</dbReference>
<dbReference type="GO" id="GO:0032183">
    <property type="term" value="F:SUMO binding"/>
    <property type="evidence" value="ECO:0007669"/>
    <property type="project" value="TreeGrafter"/>
</dbReference>
<evidence type="ECO:0000259" key="5">
    <source>
        <dbReference type="PROSITE" id="PS50089"/>
    </source>
</evidence>
<gene>
    <name evidence="6" type="ORF">CERZMDRAFT_100004</name>
</gene>
<dbReference type="Pfam" id="PF13639">
    <property type="entry name" value="zf-RING_2"/>
    <property type="match status" value="1"/>
</dbReference>
<reference evidence="6" key="1">
    <citation type="journal article" date="2020" name="Stud. Mycol.">
        <title>101 Dothideomycetes genomes: a test case for predicting lifestyles and emergence of pathogens.</title>
        <authorList>
            <person name="Haridas S."/>
            <person name="Albert R."/>
            <person name="Binder M."/>
            <person name="Bloem J."/>
            <person name="Labutti K."/>
            <person name="Salamov A."/>
            <person name="Andreopoulos B."/>
            <person name="Baker S."/>
            <person name="Barry K."/>
            <person name="Bills G."/>
            <person name="Bluhm B."/>
            <person name="Cannon C."/>
            <person name="Castanera R."/>
            <person name="Culley D."/>
            <person name="Daum C."/>
            <person name="Ezra D."/>
            <person name="Gonzalez J."/>
            <person name="Henrissat B."/>
            <person name="Kuo A."/>
            <person name="Liang C."/>
            <person name="Lipzen A."/>
            <person name="Lutzoni F."/>
            <person name="Magnuson J."/>
            <person name="Mondo S."/>
            <person name="Nolan M."/>
            <person name="Ohm R."/>
            <person name="Pangilinan J."/>
            <person name="Park H.-J."/>
            <person name="Ramirez L."/>
            <person name="Alfaro M."/>
            <person name="Sun H."/>
            <person name="Tritt A."/>
            <person name="Yoshinaga Y."/>
            <person name="Zwiers L.-H."/>
            <person name="Turgeon B."/>
            <person name="Goodwin S."/>
            <person name="Spatafora J."/>
            <person name="Crous P."/>
            <person name="Grigoriev I."/>
        </authorList>
    </citation>
    <scope>NUCLEOTIDE SEQUENCE</scope>
    <source>
        <strain evidence="6">SCOH1-5</strain>
    </source>
</reference>
<protein>
    <recommendedName>
        <fullName evidence="5">RING-type domain-containing protein</fullName>
    </recommendedName>
</protein>
<keyword evidence="2 4" id="KW-0863">Zinc-finger</keyword>
<sequence length="324" mass="36892">MASNQDKIKPGPSYLPTHADFMINLTRRGPAYGVRFQESCPICLCEEGTPFRTACGHIFCDACAERHFAEQKTCPMCRRELFDNATKPGVLMLRRKGQSLEKIERLYLQGIDCIVAKMLEFAMINPPGPLDFETHREAWLAGKLDLSALEKSTRPRTWVRVGDLLSRLALLTAVHLVRPRNDDSDPHGTCKSDWVLVGDLLICALQVHDGRMMPAHRFRRILKCYYRDERAETSRPMLAWGSSEENYPWPEYSNGLEKTHCFRQDLDCVLDFIVLAAITSYKVREFTRESANVAIEVGHESQVEGIPFWEIEDLGSLELEEVAG</sequence>
<dbReference type="PANTHER" id="PTHR47094">
    <property type="entry name" value="ELFLESS, ISOFORM B"/>
    <property type="match status" value="1"/>
</dbReference>
<evidence type="ECO:0000256" key="1">
    <source>
        <dbReference type="ARBA" id="ARBA00022723"/>
    </source>
</evidence>
<name>A0A6A6F980_9PEZI</name>
<dbReference type="PROSITE" id="PS00518">
    <property type="entry name" value="ZF_RING_1"/>
    <property type="match status" value="1"/>
</dbReference>
<dbReference type="GO" id="GO:0140082">
    <property type="term" value="F:SUMO-ubiquitin ligase activity"/>
    <property type="evidence" value="ECO:0007669"/>
    <property type="project" value="TreeGrafter"/>
</dbReference>
<dbReference type="Gene3D" id="3.30.40.10">
    <property type="entry name" value="Zinc/RING finger domain, C3HC4 (zinc finger)"/>
    <property type="match status" value="1"/>
</dbReference>
<dbReference type="InterPro" id="IPR001841">
    <property type="entry name" value="Znf_RING"/>
</dbReference>
<dbReference type="GO" id="GO:0033768">
    <property type="term" value="C:SUMO-targeted ubiquitin ligase complex"/>
    <property type="evidence" value="ECO:0007669"/>
    <property type="project" value="TreeGrafter"/>
</dbReference>
<dbReference type="InterPro" id="IPR049627">
    <property type="entry name" value="SLX8"/>
</dbReference>
<organism evidence="6 7">
    <name type="scientific">Cercospora zeae-maydis SCOH1-5</name>
    <dbReference type="NCBI Taxonomy" id="717836"/>
    <lineage>
        <taxon>Eukaryota</taxon>
        <taxon>Fungi</taxon>
        <taxon>Dikarya</taxon>
        <taxon>Ascomycota</taxon>
        <taxon>Pezizomycotina</taxon>
        <taxon>Dothideomycetes</taxon>
        <taxon>Dothideomycetidae</taxon>
        <taxon>Mycosphaerellales</taxon>
        <taxon>Mycosphaerellaceae</taxon>
        <taxon>Cercospora</taxon>
    </lineage>
</organism>
<evidence type="ECO:0000256" key="4">
    <source>
        <dbReference type="PROSITE-ProRule" id="PRU00175"/>
    </source>
</evidence>
<evidence type="ECO:0000256" key="3">
    <source>
        <dbReference type="ARBA" id="ARBA00022833"/>
    </source>
</evidence>
<dbReference type="AlphaFoldDB" id="A0A6A6F980"/>
<dbReference type="GO" id="GO:0061630">
    <property type="term" value="F:ubiquitin protein ligase activity"/>
    <property type="evidence" value="ECO:0007669"/>
    <property type="project" value="InterPro"/>
</dbReference>
<feature type="domain" description="RING-type" evidence="5">
    <location>
        <begin position="40"/>
        <end position="78"/>
    </location>
</feature>
<dbReference type="GO" id="GO:0006511">
    <property type="term" value="P:ubiquitin-dependent protein catabolic process"/>
    <property type="evidence" value="ECO:0007669"/>
    <property type="project" value="TreeGrafter"/>
</dbReference>
<evidence type="ECO:0000313" key="7">
    <source>
        <dbReference type="Proteomes" id="UP000799539"/>
    </source>
</evidence>
<accession>A0A6A6F980</accession>